<dbReference type="PANTHER" id="PTHR14379:SF3">
    <property type="entry name" value="MEIOSIS REGULATOR AND MRNA STABILITY FACTOR 1"/>
    <property type="match status" value="1"/>
</dbReference>
<reference evidence="2" key="1">
    <citation type="submission" date="2016-07" db="EMBL/GenBank/DDBJ databases">
        <title>De novo transcriptome assembly of four accessions of the metal hyperaccumulator plant Noccaea caerulescens.</title>
        <authorList>
            <person name="Blande D."/>
            <person name="Halimaa P."/>
            <person name="Tervahauta A.I."/>
            <person name="Aarts M.G."/>
            <person name="Karenlampi S.O."/>
        </authorList>
    </citation>
    <scope>NUCLEOTIDE SEQUENCE</scope>
</reference>
<gene>
    <name evidence="2" type="ORF">MP_TR22292_c0_g1_i1_g.64194</name>
</gene>
<proteinExistence type="predicted"/>
<name>A0A1J3K4X7_NOCCA</name>
<dbReference type="GO" id="GO:0004540">
    <property type="term" value="F:RNA nuclease activity"/>
    <property type="evidence" value="ECO:0007669"/>
    <property type="project" value="InterPro"/>
</dbReference>
<dbReference type="GO" id="GO:0005777">
    <property type="term" value="C:peroxisome"/>
    <property type="evidence" value="ECO:0007669"/>
    <property type="project" value="InterPro"/>
</dbReference>
<sequence length="218" mass="24758">MSVVDFSSVDFSFPLDTDYSAGKTGVFWDVNDFPVPDGRGIREIVEFVLRENGYTGEISITVYGDKDPFSAEEAAKGGFTFVQRSDEYWRINDMLLDIALWAVNSPYPPDRNPANVMVLAKNKENTDFVSFLQNLNNQDFNVLLVVPDDVKPEEVNVSSVNVAWYWKSIQGDGKPIPQKEFRVLLDQQRDYLRSLYKDDDDVAEDDVGEGICDRCLND</sequence>
<dbReference type="InterPro" id="IPR024768">
    <property type="entry name" value="Marf1"/>
</dbReference>
<dbReference type="EMBL" id="GEVM01006478">
    <property type="protein sequence ID" value="JAU99460.1"/>
    <property type="molecule type" value="Transcribed_RNA"/>
</dbReference>
<accession>A0A1J3K4X7</accession>
<evidence type="ECO:0000313" key="2">
    <source>
        <dbReference type="EMBL" id="JAU99460.1"/>
    </source>
</evidence>
<dbReference type="CDD" id="cd10910">
    <property type="entry name" value="PIN_limkain_b1_N_like"/>
    <property type="match status" value="1"/>
</dbReference>
<dbReference type="AlphaFoldDB" id="A0A1J3K4X7"/>
<dbReference type="Pfam" id="PF01936">
    <property type="entry name" value="NYN"/>
    <property type="match status" value="1"/>
</dbReference>
<organism evidence="2">
    <name type="scientific">Noccaea caerulescens</name>
    <name type="common">Alpine penny-cress</name>
    <name type="synonym">Thlaspi caerulescens</name>
    <dbReference type="NCBI Taxonomy" id="107243"/>
    <lineage>
        <taxon>Eukaryota</taxon>
        <taxon>Viridiplantae</taxon>
        <taxon>Streptophyta</taxon>
        <taxon>Embryophyta</taxon>
        <taxon>Tracheophyta</taxon>
        <taxon>Spermatophyta</taxon>
        <taxon>Magnoliopsida</taxon>
        <taxon>eudicotyledons</taxon>
        <taxon>Gunneridae</taxon>
        <taxon>Pentapetalae</taxon>
        <taxon>rosids</taxon>
        <taxon>malvids</taxon>
        <taxon>Brassicales</taxon>
        <taxon>Brassicaceae</taxon>
        <taxon>Coluteocarpeae</taxon>
        <taxon>Noccaea</taxon>
    </lineage>
</organism>
<dbReference type="InterPro" id="IPR021139">
    <property type="entry name" value="NYN"/>
</dbReference>
<dbReference type="PANTHER" id="PTHR14379">
    <property type="entry name" value="LIMKAIN B LKAP"/>
    <property type="match status" value="1"/>
</dbReference>
<feature type="domain" description="NYN" evidence="1">
    <location>
        <begin position="23"/>
        <end position="148"/>
    </location>
</feature>
<dbReference type="GO" id="GO:0010468">
    <property type="term" value="P:regulation of gene expression"/>
    <property type="evidence" value="ECO:0007669"/>
    <property type="project" value="InterPro"/>
</dbReference>
<evidence type="ECO:0000259" key="1">
    <source>
        <dbReference type="Pfam" id="PF01936"/>
    </source>
</evidence>
<protein>
    <recommendedName>
        <fullName evidence="1">NYN domain-containing protein</fullName>
    </recommendedName>
</protein>